<dbReference type="SUPFAM" id="SSF51445">
    <property type="entry name" value="(Trans)glycosidases"/>
    <property type="match status" value="1"/>
</dbReference>
<comment type="caution">
    <text evidence="4">The sequence shown here is derived from an EMBL/GenBank/DDBJ whole genome shotgun (WGS) entry which is preliminary data.</text>
</comment>
<dbReference type="Proteomes" id="UP001183615">
    <property type="component" value="Unassembled WGS sequence"/>
</dbReference>
<name>A0ABU2SD97_9ACTN</name>
<dbReference type="RefSeq" id="WP_311620795.1">
    <property type="nucleotide sequence ID" value="NZ_JAVREV010000021.1"/>
</dbReference>
<keyword evidence="4" id="KW-0378">Hydrolase</keyword>
<dbReference type="Gene3D" id="2.60.40.10">
    <property type="entry name" value="Immunoglobulins"/>
    <property type="match status" value="1"/>
</dbReference>
<dbReference type="EMBL" id="JAVREV010000021">
    <property type="protein sequence ID" value="MDT0446641.1"/>
    <property type="molecule type" value="Genomic_DNA"/>
</dbReference>
<dbReference type="InterPro" id="IPR013783">
    <property type="entry name" value="Ig-like_fold"/>
</dbReference>
<evidence type="ECO:0000256" key="1">
    <source>
        <dbReference type="ARBA" id="ARBA00008061"/>
    </source>
</evidence>
<dbReference type="GO" id="GO:0016787">
    <property type="term" value="F:hydrolase activity"/>
    <property type="evidence" value="ECO:0007669"/>
    <property type="project" value="UniProtKB-KW"/>
</dbReference>
<sequence length="681" mass="73489">MPAAAPAVRPGDPYPLGAHVREDGVGFAVRSATARAVWLVLMRPADGAVLREIRFPDAFRVGDVFAMTVPGLDQALFHYGYRVAPWPGGDGRSPVILDPYAAELAGAGPWGTRPAYRSAVPDRSFDWGEDRPPRVPPGELVIYELHVRGFTRHPGSGVAEPGTYAGLREKIPYLRRLGVTCVELLPVQEFDETDNTFTSPATGAPLPNYWGYNTVGFFAPKSAYAADTGPGGPGAELKELVKSLHAAGIEIILDVVFNHTAEGDHRGPLLSFRALDEAAHYLLGPDGSYRNLTATGNTVNANHPATRAFILDCLRHWVTEYHVDGFRFDMAAILTRGPDGAPMDDPPLLADIARDPVLAGRRLIAEATDAAGAYQVGTFPHHGRFGEWNMRYRDGIRRFLAGRPGSAVELAARVAGSPDLYPGRPTSVSVNYITCHDGFTLADLTTYERRRNEANGEGGTDGVADEDSWNCGHEGPTDDPEIRALRARQARTAFLLLLTSRGIPMFPAGDEFGRSQGGNNNAYSQDSPTSWLDWSLPHTDRGRDLFRFVRRCLAFRRATPALHRQEHAGVRAAPGADGGAAPLTVLFTDDEPHRPGAVFVAAHNGGGTRTVRAPAAPPGTRWHLFADTAAPPGRDAHRPGEEPACPGPLFTLAAHSAIALVARPHPQPHPHPHPHQEDATP</sequence>
<organism evidence="4 5">
    <name type="scientific">Streptomyces johnsoniae</name>
    <dbReference type="NCBI Taxonomy" id="3075532"/>
    <lineage>
        <taxon>Bacteria</taxon>
        <taxon>Bacillati</taxon>
        <taxon>Actinomycetota</taxon>
        <taxon>Actinomycetes</taxon>
        <taxon>Kitasatosporales</taxon>
        <taxon>Streptomycetaceae</taxon>
        <taxon>Streptomyces</taxon>
    </lineage>
</organism>
<dbReference type="InterPro" id="IPR014756">
    <property type="entry name" value="Ig_E-set"/>
</dbReference>
<protein>
    <submittedName>
        <fullName evidence="4">Alpha-amylase family glycosyl hydrolase</fullName>
    </submittedName>
</protein>
<dbReference type="Pfam" id="PF00128">
    <property type="entry name" value="Alpha-amylase"/>
    <property type="match status" value="1"/>
</dbReference>
<feature type="domain" description="Glycosyl hydrolase family 13 catalytic" evidence="3">
    <location>
        <begin position="144"/>
        <end position="547"/>
    </location>
</feature>
<accession>A0ABU2SD97</accession>
<dbReference type="SUPFAM" id="SSF81296">
    <property type="entry name" value="E set domains"/>
    <property type="match status" value="1"/>
</dbReference>
<proteinExistence type="inferred from homology"/>
<dbReference type="SUPFAM" id="SSF51011">
    <property type="entry name" value="Glycosyl hydrolase domain"/>
    <property type="match status" value="1"/>
</dbReference>
<evidence type="ECO:0000313" key="4">
    <source>
        <dbReference type="EMBL" id="MDT0446641.1"/>
    </source>
</evidence>
<evidence type="ECO:0000313" key="5">
    <source>
        <dbReference type="Proteomes" id="UP001183615"/>
    </source>
</evidence>
<feature type="region of interest" description="Disordered" evidence="2">
    <location>
        <begin position="452"/>
        <end position="477"/>
    </location>
</feature>
<dbReference type="SMART" id="SM00642">
    <property type="entry name" value="Aamy"/>
    <property type="match status" value="1"/>
</dbReference>
<dbReference type="InterPro" id="IPR006047">
    <property type="entry name" value="GH13_cat_dom"/>
</dbReference>
<reference evidence="5" key="1">
    <citation type="submission" date="2023-07" db="EMBL/GenBank/DDBJ databases">
        <title>30 novel species of actinomycetes from the DSMZ collection.</title>
        <authorList>
            <person name="Nouioui I."/>
        </authorList>
    </citation>
    <scope>NUCLEOTIDE SEQUENCE [LARGE SCALE GENOMIC DNA]</scope>
    <source>
        <strain evidence="5">DSM 41886</strain>
    </source>
</reference>
<evidence type="ECO:0000256" key="2">
    <source>
        <dbReference type="SAM" id="MobiDB-lite"/>
    </source>
</evidence>
<evidence type="ECO:0000259" key="3">
    <source>
        <dbReference type="SMART" id="SM00642"/>
    </source>
</evidence>
<comment type="similarity">
    <text evidence="1">Belongs to the glycosyl hydrolase 13 family.</text>
</comment>
<dbReference type="InterPro" id="IPR004193">
    <property type="entry name" value="Glyco_hydro_13_N"/>
</dbReference>
<dbReference type="Pfam" id="PF02922">
    <property type="entry name" value="CBM_48"/>
    <property type="match status" value="1"/>
</dbReference>
<dbReference type="Gene3D" id="3.20.20.80">
    <property type="entry name" value="Glycosidases"/>
    <property type="match status" value="1"/>
</dbReference>
<keyword evidence="5" id="KW-1185">Reference proteome</keyword>
<gene>
    <name evidence="4" type="ORF">RM779_29195</name>
</gene>
<dbReference type="InterPro" id="IPR017853">
    <property type="entry name" value="GH"/>
</dbReference>
<dbReference type="CDD" id="cd11326">
    <property type="entry name" value="AmyAc_Glg_debranch"/>
    <property type="match status" value="1"/>
</dbReference>
<dbReference type="PANTHER" id="PTHR43002">
    <property type="entry name" value="GLYCOGEN DEBRANCHING ENZYME"/>
    <property type="match status" value="1"/>
</dbReference>